<accession>A0A9P8VI28</accession>
<dbReference type="SUPFAM" id="SSF56112">
    <property type="entry name" value="Protein kinase-like (PK-like)"/>
    <property type="match status" value="1"/>
</dbReference>
<feature type="compositionally biased region" description="Basic and acidic residues" evidence="1">
    <location>
        <begin position="371"/>
        <end position="393"/>
    </location>
</feature>
<dbReference type="AlphaFoldDB" id="A0A9P8VI28"/>
<proteinExistence type="predicted"/>
<feature type="region of interest" description="Disordered" evidence="1">
    <location>
        <begin position="371"/>
        <end position="402"/>
    </location>
</feature>
<evidence type="ECO:0000313" key="3">
    <source>
        <dbReference type="Proteomes" id="UP000770015"/>
    </source>
</evidence>
<dbReference type="EMBL" id="JAGSXJ010000004">
    <property type="protein sequence ID" value="KAH6692542.1"/>
    <property type="molecule type" value="Genomic_DNA"/>
</dbReference>
<protein>
    <submittedName>
        <fullName evidence="2">Kinetochore Sim4 complex subunit FTA2-domain-containing protein</fullName>
    </submittedName>
</protein>
<dbReference type="OrthoDB" id="3432781at2759"/>
<comment type="caution">
    <text evidence="2">The sequence shown here is derived from an EMBL/GenBank/DDBJ whole genome shotgun (WGS) entry which is preliminary data.</text>
</comment>
<dbReference type="InterPro" id="IPR025213">
    <property type="entry name" value="Sim4_Fta2"/>
</dbReference>
<name>A0A9P8VI28_9PEZI</name>
<dbReference type="Proteomes" id="UP000770015">
    <property type="component" value="Unassembled WGS sequence"/>
</dbReference>
<evidence type="ECO:0000256" key="1">
    <source>
        <dbReference type="SAM" id="MobiDB-lite"/>
    </source>
</evidence>
<keyword evidence="3" id="KW-1185">Reference proteome</keyword>
<evidence type="ECO:0000313" key="2">
    <source>
        <dbReference type="EMBL" id="KAH6692542.1"/>
    </source>
</evidence>
<dbReference type="InterPro" id="IPR011009">
    <property type="entry name" value="Kinase-like_dom_sf"/>
</dbReference>
<reference evidence="2" key="1">
    <citation type="journal article" date="2021" name="Nat. Commun.">
        <title>Genetic determinants of endophytism in the Arabidopsis root mycobiome.</title>
        <authorList>
            <person name="Mesny F."/>
            <person name="Miyauchi S."/>
            <person name="Thiergart T."/>
            <person name="Pickel B."/>
            <person name="Atanasova L."/>
            <person name="Karlsson M."/>
            <person name="Huettel B."/>
            <person name="Barry K.W."/>
            <person name="Haridas S."/>
            <person name="Chen C."/>
            <person name="Bauer D."/>
            <person name="Andreopoulos W."/>
            <person name="Pangilinan J."/>
            <person name="LaButti K."/>
            <person name="Riley R."/>
            <person name="Lipzen A."/>
            <person name="Clum A."/>
            <person name="Drula E."/>
            <person name="Henrissat B."/>
            <person name="Kohler A."/>
            <person name="Grigoriev I.V."/>
            <person name="Martin F.M."/>
            <person name="Hacquard S."/>
        </authorList>
    </citation>
    <scope>NUCLEOTIDE SEQUENCE</scope>
    <source>
        <strain evidence="2">MPI-SDFR-AT-0117</strain>
    </source>
</reference>
<sequence length="402" mass="46469">MPPLLPLPQCEGPKLQPFTQDFESIELEPELLIKDCDGFAHGMVLKAKIDGKTYAIKFFVQRWLPPETFIQKYPSLSDEEHALARIHDDPFYAECRAFGRLKETGMEHLAVKVHGYIKVETNERTTEMLRPAFSLEKYQQIRNLDDFFHDGNIDCETREHIPVMGIVKDWIDGGELVDQCEEEERFYRNNLENHQCIIRQASSNLENLHLLHKHGIVIRDLHSDQYINGKLVDLSYSWTTPHVLAQGDRFRPDWSLASLAARDLYEFQKMIQNENDSRPFYVRGLRKLGFRVPKIRPSKVVAYPRAGTRQGLRARRGPGDGKPLPLLNYRSRQPYDPKVTQVADPVTRCDAVPWTYGPKYDPAHFQWRKVGKAEGAKGDEQSKQDKMGEERTVGKGKKRKRG</sequence>
<organism evidence="2 3">
    <name type="scientific">Plectosphaerella plurivora</name>
    <dbReference type="NCBI Taxonomy" id="936078"/>
    <lineage>
        <taxon>Eukaryota</taxon>
        <taxon>Fungi</taxon>
        <taxon>Dikarya</taxon>
        <taxon>Ascomycota</taxon>
        <taxon>Pezizomycotina</taxon>
        <taxon>Sordariomycetes</taxon>
        <taxon>Hypocreomycetidae</taxon>
        <taxon>Glomerellales</taxon>
        <taxon>Plectosphaerellaceae</taxon>
        <taxon>Plectosphaerella</taxon>
    </lineage>
</organism>
<dbReference type="Pfam" id="PF13095">
    <property type="entry name" value="FTA2"/>
    <property type="match status" value="1"/>
</dbReference>
<gene>
    <name evidence="2" type="ORF">F5X68DRAFT_228905</name>
</gene>